<reference evidence="2" key="1">
    <citation type="submission" date="2023-06" db="EMBL/GenBank/DDBJ databases">
        <title>Survivors Of The Sea: Transcriptome response of Skeletonema marinoi to long-term dormancy.</title>
        <authorList>
            <person name="Pinder M.I.M."/>
            <person name="Kourtchenko O."/>
            <person name="Robertson E.K."/>
            <person name="Larsson T."/>
            <person name="Maumus F."/>
            <person name="Osuna-Cruz C.M."/>
            <person name="Vancaester E."/>
            <person name="Stenow R."/>
            <person name="Vandepoele K."/>
            <person name="Ploug H."/>
            <person name="Bruchert V."/>
            <person name="Godhe A."/>
            <person name="Topel M."/>
        </authorList>
    </citation>
    <scope>NUCLEOTIDE SEQUENCE</scope>
    <source>
        <strain evidence="2">R05AC</strain>
    </source>
</reference>
<dbReference type="AlphaFoldDB" id="A0AAD8XZL9"/>
<protein>
    <submittedName>
        <fullName evidence="2">Uncharacterized protein</fullName>
    </submittedName>
</protein>
<dbReference type="EMBL" id="JATAAI010000028">
    <property type="protein sequence ID" value="KAK1736673.1"/>
    <property type="molecule type" value="Genomic_DNA"/>
</dbReference>
<dbReference type="Proteomes" id="UP001224775">
    <property type="component" value="Unassembled WGS sequence"/>
</dbReference>
<evidence type="ECO:0000313" key="2">
    <source>
        <dbReference type="EMBL" id="KAK1736673.1"/>
    </source>
</evidence>
<feature type="region of interest" description="Disordered" evidence="1">
    <location>
        <begin position="292"/>
        <end position="311"/>
    </location>
</feature>
<proteinExistence type="predicted"/>
<comment type="caution">
    <text evidence="2">The sequence shown here is derived from an EMBL/GenBank/DDBJ whole genome shotgun (WGS) entry which is preliminary data.</text>
</comment>
<accession>A0AAD8XZL9</accession>
<keyword evidence="3" id="KW-1185">Reference proteome</keyword>
<gene>
    <name evidence="2" type="ORF">QTG54_012695</name>
</gene>
<sequence>MDELTEAYESFVTRFEEDIAHYHANEEETEVQLDYLPQFMKRKSLLDLDRGSMEDLFEDVMADLNVLLKDDVILRNSNQALMKVLSSNGSNDNVVSSCDATFLDLDKGNPTPELEAVAAPKQTATATKVHKPVITEDTARESDLYERIESIKEILSRRELSGDKNPIDDEGVAGIRSQVAAVVSTLLENRKAALDASKEIQQHLLEETSLASIESSPEDDVDDTMCASPVMVEKMVQRGLDSIRSQADLQSTLITTVFNVVANESEDDDFKQIMGALDEEMSDIDVAKIDFSNKSSEDEENKNMPPKSDKRQTLSYVVDGPLLHQGLAGSIDSVVELISGHNDYVDEFFDYIMSRQGVSVGAATADSISNFMRKVPLPELEKLRQSGILGGRIRSLVEE</sequence>
<evidence type="ECO:0000256" key="1">
    <source>
        <dbReference type="SAM" id="MobiDB-lite"/>
    </source>
</evidence>
<evidence type="ECO:0000313" key="3">
    <source>
        <dbReference type="Proteomes" id="UP001224775"/>
    </source>
</evidence>
<name>A0AAD8XZL9_9STRA</name>
<organism evidence="2 3">
    <name type="scientific">Skeletonema marinoi</name>
    <dbReference type="NCBI Taxonomy" id="267567"/>
    <lineage>
        <taxon>Eukaryota</taxon>
        <taxon>Sar</taxon>
        <taxon>Stramenopiles</taxon>
        <taxon>Ochrophyta</taxon>
        <taxon>Bacillariophyta</taxon>
        <taxon>Coscinodiscophyceae</taxon>
        <taxon>Thalassiosirophycidae</taxon>
        <taxon>Thalassiosirales</taxon>
        <taxon>Skeletonemataceae</taxon>
        <taxon>Skeletonema</taxon>
        <taxon>Skeletonema marinoi-dohrnii complex</taxon>
    </lineage>
</organism>